<name>A0A1E7FI79_9STRA</name>
<dbReference type="InterPro" id="IPR027417">
    <property type="entry name" value="P-loop_NTPase"/>
</dbReference>
<dbReference type="InParanoid" id="A0A1E7FI79"/>
<feature type="domain" description="Helicase ATP-binding" evidence="8">
    <location>
        <begin position="75"/>
        <end position="301"/>
    </location>
</feature>
<dbReference type="InterPro" id="IPR014014">
    <property type="entry name" value="RNA_helicase_DEAD_Q_motif"/>
</dbReference>
<dbReference type="PROSITE" id="PS51195">
    <property type="entry name" value="Q_MOTIF"/>
    <property type="match status" value="1"/>
</dbReference>
<sequence length="488" mass="54247">MNSFENSIDTKPLQEMTSRDWRIYRENHNIVCKGGKAPPPLRYFNDGSLLHPSLLKALKEIMYYDKPTPIQRQAIPIGMQRRDLIGIAETGSGKTCAFGIPLIQYILQLPSSVTTRDKVAEQGPLAIVLAPTRELALQIDGEFQKLLTFCVRPNQILSACIVGGQNMTVQAQKLRDGIHIVVGTPGRINECLELTYMVLNQCSYCVLDEGDRMIDMGFAPQLESILDHMGGSLKSENESEAYEQEKQDLQTLQTLQQQQEENSSTATIELPKHRVTAMFSATMPLEVEQMAKKYLRFPAVISVGDRDSRKNARIEQKVLFLSSPSAKEGALRKLILDPRFMREKVLVFVNEKKHCEGVSRQIERIGRRCVVLHGGKSQEEREKNLQLFKQGGVILVATDVAGRGLDISNIAHVINYDLPGRSIDSYSHRIGRTGRAGKAGLATSLLTDDDEGIMAPLKAYLESTGSVVPDKLARHPACNGGSDNNVIY</sequence>
<dbReference type="GO" id="GO:0005524">
    <property type="term" value="F:ATP binding"/>
    <property type="evidence" value="ECO:0007669"/>
    <property type="project" value="UniProtKB-KW"/>
</dbReference>
<dbReference type="SMART" id="SM00487">
    <property type="entry name" value="DEXDc"/>
    <property type="match status" value="1"/>
</dbReference>
<feature type="domain" description="Helicase C-terminal" evidence="9">
    <location>
        <begin position="330"/>
        <end position="476"/>
    </location>
</feature>
<dbReference type="Pfam" id="PF00271">
    <property type="entry name" value="Helicase_C"/>
    <property type="match status" value="1"/>
</dbReference>
<keyword evidence="5" id="KW-0067">ATP-binding</keyword>
<dbReference type="SUPFAM" id="SSF52540">
    <property type="entry name" value="P-loop containing nucleoside triphosphate hydrolases"/>
    <property type="match status" value="1"/>
</dbReference>
<evidence type="ECO:0000259" key="10">
    <source>
        <dbReference type="PROSITE" id="PS51195"/>
    </source>
</evidence>
<keyword evidence="2" id="KW-0547">Nucleotide-binding</keyword>
<keyword evidence="12" id="KW-1185">Reference proteome</keyword>
<evidence type="ECO:0000256" key="4">
    <source>
        <dbReference type="ARBA" id="ARBA00022806"/>
    </source>
</evidence>
<dbReference type="EC" id="3.6.4.13" evidence="1"/>
<dbReference type="InterPro" id="IPR014001">
    <property type="entry name" value="Helicase_ATP-bd"/>
</dbReference>
<evidence type="ECO:0000259" key="9">
    <source>
        <dbReference type="PROSITE" id="PS51194"/>
    </source>
</evidence>
<accession>A0A1E7FI79</accession>
<dbReference type="PROSITE" id="PS51194">
    <property type="entry name" value="HELICASE_CTER"/>
    <property type="match status" value="1"/>
</dbReference>
<keyword evidence="4" id="KW-0347">Helicase</keyword>
<dbReference type="GO" id="GO:0003676">
    <property type="term" value="F:nucleic acid binding"/>
    <property type="evidence" value="ECO:0007669"/>
    <property type="project" value="InterPro"/>
</dbReference>
<evidence type="ECO:0000256" key="2">
    <source>
        <dbReference type="ARBA" id="ARBA00022741"/>
    </source>
</evidence>
<gene>
    <name evidence="11" type="ORF">FRACYDRAFT_184428</name>
</gene>
<organism evidence="11 12">
    <name type="scientific">Fragilariopsis cylindrus CCMP1102</name>
    <dbReference type="NCBI Taxonomy" id="635003"/>
    <lineage>
        <taxon>Eukaryota</taxon>
        <taxon>Sar</taxon>
        <taxon>Stramenopiles</taxon>
        <taxon>Ochrophyta</taxon>
        <taxon>Bacillariophyta</taxon>
        <taxon>Bacillariophyceae</taxon>
        <taxon>Bacillariophycidae</taxon>
        <taxon>Bacillariales</taxon>
        <taxon>Bacillariaceae</taxon>
        <taxon>Fragilariopsis</taxon>
    </lineage>
</organism>
<proteinExistence type="predicted"/>
<dbReference type="GO" id="GO:0003724">
    <property type="term" value="F:RNA helicase activity"/>
    <property type="evidence" value="ECO:0007669"/>
    <property type="project" value="UniProtKB-EC"/>
</dbReference>
<dbReference type="CDD" id="cd18787">
    <property type="entry name" value="SF2_C_DEAD"/>
    <property type="match status" value="1"/>
</dbReference>
<feature type="coiled-coil region" evidence="7">
    <location>
        <begin position="232"/>
        <end position="262"/>
    </location>
</feature>
<dbReference type="GO" id="GO:0016787">
    <property type="term" value="F:hydrolase activity"/>
    <property type="evidence" value="ECO:0007669"/>
    <property type="project" value="UniProtKB-KW"/>
</dbReference>
<dbReference type="OrthoDB" id="196131at2759"/>
<feature type="domain" description="DEAD-box RNA helicase Q" evidence="10">
    <location>
        <begin position="43"/>
        <end position="72"/>
    </location>
</feature>
<evidence type="ECO:0000256" key="3">
    <source>
        <dbReference type="ARBA" id="ARBA00022801"/>
    </source>
</evidence>
<dbReference type="Pfam" id="PF00270">
    <property type="entry name" value="DEAD"/>
    <property type="match status" value="1"/>
</dbReference>
<keyword evidence="7" id="KW-0175">Coiled coil</keyword>
<dbReference type="InterPro" id="IPR011545">
    <property type="entry name" value="DEAD/DEAH_box_helicase_dom"/>
</dbReference>
<evidence type="ECO:0000256" key="6">
    <source>
        <dbReference type="PROSITE-ProRule" id="PRU00552"/>
    </source>
</evidence>
<evidence type="ECO:0000256" key="1">
    <source>
        <dbReference type="ARBA" id="ARBA00012552"/>
    </source>
</evidence>
<keyword evidence="3" id="KW-0378">Hydrolase</keyword>
<dbReference type="PANTHER" id="PTHR47958">
    <property type="entry name" value="ATP-DEPENDENT RNA HELICASE DBP3"/>
    <property type="match status" value="1"/>
</dbReference>
<dbReference type="Gene3D" id="3.40.50.300">
    <property type="entry name" value="P-loop containing nucleotide triphosphate hydrolases"/>
    <property type="match status" value="2"/>
</dbReference>
<dbReference type="SMART" id="SM00490">
    <property type="entry name" value="HELICc"/>
    <property type="match status" value="1"/>
</dbReference>
<feature type="short sequence motif" description="Q motif" evidence="6">
    <location>
        <begin position="43"/>
        <end position="72"/>
    </location>
</feature>
<evidence type="ECO:0000259" key="8">
    <source>
        <dbReference type="PROSITE" id="PS51192"/>
    </source>
</evidence>
<dbReference type="InterPro" id="IPR001650">
    <property type="entry name" value="Helicase_C-like"/>
</dbReference>
<evidence type="ECO:0000313" key="11">
    <source>
        <dbReference type="EMBL" id="OEU17881.1"/>
    </source>
</evidence>
<dbReference type="KEGG" id="fcy:FRACYDRAFT_184428"/>
<dbReference type="AlphaFoldDB" id="A0A1E7FI79"/>
<evidence type="ECO:0000256" key="7">
    <source>
        <dbReference type="SAM" id="Coils"/>
    </source>
</evidence>
<dbReference type="EMBL" id="KV784357">
    <property type="protein sequence ID" value="OEU17881.1"/>
    <property type="molecule type" value="Genomic_DNA"/>
</dbReference>
<dbReference type="Proteomes" id="UP000095751">
    <property type="component" value="Unassembled WGS sequence"/>
</dbReference>
<protein>
    <recommendedName>
        <fullName evidence="1">RNA helicase</fullName>
        <ecNumber evidence="1">3.6.4.13</ecNumber>
    </recommendedName>
</protein>
<reference evidence="11 12" key="1">
    <citation type="submission" date="2016-09" db="EMBL/GenBank/DDBJ databases">
        <title>Extensive genetic diversity and differential bi-allelic expression allows diatom success in the polar Southern Ocean.</title>
        <authorList>
            <consortium name="DOE Joint Genome Institute"/>
            <person name="Mock T."/>
            <person name="Otillar R.P."/>
            <person name="Strauss J."/>
            <person name="Dupont C."/>
            <person name="Frickenhaus S."/>
            <person name="Maumus F."/>
            <person name="Mcmullan M."/>
            <person name="Sanges R."/>
            <person name="Schmutz J."/>
            <person name="Toseland A."/>
            <person name="Valas R."/>
            <person name="Veluchamy A."/>
            <person name="Ward B.J."/>
            <person name="Allen A."/>
            <person name="Barry K."/>
            <person name="Falciatore A."/>
            <person name="Ferrante M."/>
            <person name="Fortunato A.E."/>
            <person name="Gloeckner G."/>
            <person name="Gruber A."/>
            <person name="Hipkin R."/>
            <person name="Janech M."/>
            <person name="Kroth P."/>
            <person name="Leese F."/>
            <person name="Lindquist E."/>
            <person name="Lyon B.R."/>
            <person name="Martin J."/>
            <person name="Mayer C."/>
            <person name="Parker M."/>
            <person name="Quesneville H."/>
            <person name="Raymond J."/>
            <person name="Uhlig C."/>
            <person name="Valentin K.U."/>
            <person name="Worden A.Z."/>
            <person name="Armbrust E.V."/>
            <person name="Bowler C."/>
            <person name="Green B."/>
            <person name="Moulton V."/>
            <person name="Van Oosterhout C."/>
            <person name="Grigoriev I."/>
        </authorList>
    </citation>
    <scope>NUCLEOTIDE SEQUENCE [LARGE SCALE GENOMIC DNA]</scope>
    <source>
        <strain evidence="11 12">CCMP1102</strain>
    </source>
</reference>
<evidence type="ECO:0000313" key="12">
    <source>
        <dbReference type="Proteomes" id="UP000095751"/>
    </source>
</evidence>
<dbReference type="PROSITE" id="PS51192">
    <property type="entry name" value="HELICASE_ATP_BIND_1"/>
    <property type="match status" value="1"/>
</dbReference>
<evidence type="ECO:0000256" key="5">
    <source>
        <dbReference type="ARBA" id="ARBA00022840"/>
    </source>
</evidence>